<dbReference type="InterPro" id="IPR007555">
    <property type="entry name" value="DUF499"/>
</dbReference>
<feature type="compositionally biased region" description="Basic and acidic residues" evidence="1">
    <location>
        <begin position="1005"/>
        <end position="1019"/>
    </location>
</feature>
<dbReference type="Pfam" id="PF04465">
    <property type="entry name" value="DUF499"/>
    <property type="match status" value="1"/>
</dbReference>
<gene>
    <name evidence="2" type="ORF">SapgrDRAFT_3181</name>
</gene>
<organism evidence="2 3">
    <name type="scientific">Saprospira grandis DSM 2844</name>
    <dbReference type="NCBI Taxonomy" id="694433"/>
    <lineage>
        <taxon>Bacteria</taxon>
        <taxon>Pseudomonadati</taxon>
        <taxon>Bacteroidota</taxon>
        <taxon>Saprospiria</taxon>
        <taxon>Saprospirales</taxon>
        <taxon>Saprospiraceae</taxon>
        <taxon>Saprospira</taxon>
    </lineage>
</organism>
<dbReference type="EMBL" id="JH719942">
    <property type="protein sequence ID" value="EJF54826.1"/>
    <property type="molecule type" value="Genomic_DNA"/>
</dbReference>
<proteinExistence type="predicted"/>
<evidence type="ECO:0000313" key="3">
    <source>
        <dbReference type="Proteomes" id="UP000005113"/>
    </source>
</evidence>
<reference evidence="3" key="1">
    <citation type="journal article" date="2012" name="Stand. Genomic Sci.">
        <title>Permanent draft genome sequence of the gliding predator Saprospira grandis strain Sa g1 (= HR1).</title>
        <authorList>
            <person name="Mavromatis K."/>
            <person name="Chertkov O."/>
            <person name="Lapidus A."/>
            <person name="Nolan M."/>
            <person name="Lucas S."/>
            <person name="Tice H."/>
            <person name="Del Rio T.G."/>
            <person name="Cheng J.F."/>
            <person name="Han C."/>
            <person name="Tapia R."/>
            <person name="Bruce D."/>
            <person name="Goodwin L.A."/>
            <person name="Pitluck S."/>
            <person name="Huntemann M."/>
            <person name="Liolios K."/>
            <person name="Pagani I."/>
            <person name="Ivanova N."/>
            <person name="Mikhailova N."/>
            <person name="Pati A."/>
            <person name="Chen A."/>
            <person name="Palaniappan K."/>
            <person name="Land M."/>
            <person name="Brambilla E.M."/>
            <person name="Rohde M."/>
            <person name="Spring S."/>
            <person name="Goker M."/>
            <person name="Detter J.C."/>
            <person name="Bristow J."/>
            <person name="Eisen J.A."/>
            <person name="Markowitz V."/>
            <person name="Hugenholtz P."/>
            <person name="Kyrpides N.C."/>
            <person name="Klenk H.P."/>
            <person name="Woyke T."/>
        </authorList>
    </citation>
    <scope>NUCLEOTIDE SEQUENCE [LARGE SCALE GENOMIC DNA]</scope>
    <source>
        <strain evidence="3">DSM 2844</strain>
    </source>
</reference>
<dbReference type="Proteomes" id="UP000005113">
    <property type="component" value="Unassembled WGS sequence"/>
</dbReference>
<accession>J0XZZ9</accession>
<dbReference type="AlphaFoldDB" id="J0XZZ9"/>
<name>J0XZZ9_9BACT</name>
<sequence>MKQINKGQRDHLFSAMTEFLHAIRVYIVDRMERSYADRWLMEYGASLYESHQEKIIEQLRAGATQASVIDFPHLKSWSLRQKELLSEDFGRMTPKLPTYFSDICDLRNDLAHFSDIDENAYQEGYLNMIKIMQALKKEEVVLKLEALRKAGDEESEKEAEDEAVVLQVVEKQKREHGERLAIRPWFGNCQPHLDIRQGRLDESVFAANLTEVATAEGRSSYIDSQEFFAKTYFTAGLKSIARRVLNSLNGKDSGENRVISLQTGFGGGKTHSLISLYHLCKEGNSLNSRRDSNLQELLKATGPIDFSSAKVAVFTNTTNDPANGRLVRDDEGELQIQTIWGELAYQLGGRSAYEIVKKNDEQRSAPAGRFQQVLAMVQPALILIDELADYCVKASAIKVGSSNLSDQTVSFMQELTEAVSATARTAAVITLPASVQEVGNTPQAQNILGSLEKRVSRVGADSKPVADEEIYEVLRRRLFEQVDLEEAEKVADRYLQFYQDNWTELPEIAVKQSYRKKIIKAYPFHPELIDIFRNRWASHHDFQRTRGALRLLAAIISDLWKRRRNLFGPQYLIHPSQVNFENLDALSSQLKRLYGNGYDAVISSDVAGSASNAFRIDEEKPEYGQYDLTQGLGSIILMNSFGADSTRRGLSLKEIKLQLLGPAGPNHNSVNGALYALEGRAHHLYHTEQGTEGKRYWFHTQPNINILINQFQAAIKKEAIEQELMERLRLLSRGTLPFRLIVDPQEALPEQNKFTLVIMPPRDIAQNNKLSKAAEEKLRQIVGKKGQADRIYRNTLLFLFANPSVLGTVESAIALYLASKQTEREYKNLDKGQMEDLRRRKQEANDKIERNLPGLYNYLVKYSMKDGAKFLLLQEDAFSLKQLLEHKIIDRLKEEQWLLDSLGRSLLSKHNLWPTEGNAISVQMIYEAFLRYDDKPLITGPEAISQAIQTFLHRSYCALAEGASPKVLEQFYEDSLPFGFQAEEEQFYLIDLTDLPEEEVEEAAPDTKREEIVEERSTPEELSVQKVDEELKYTAFQTTGQVGPKEYTKLFDYFIRPFLREGDEISIDLSFNIKTGTSFDEKDERYQRAKEAAKQLGFDIRLKP</sequence>
<feature type="region of interest" description="Disordered" evidence="1">
    <location>
        <begin position="1002"/>
        <end position="1021"/>
    </location>
</feature>
<evidence type="ECO:0000256" key="1">
    <source>
        <dbReference type="SAM" id="MobiDB-lite"/>
    </source>
</evidence>
<dbReference type="HOGENOM" id="CLU_010124_0_0_10"/>
<evidence type="ECO:0000313" key="2">
    <source>
        <dbReference type="EMBL" id="EJF54826.1"/>
    </source>
</evidence>
<protein>
    <submittedName>
        <fullName evidence="2">Putative ATPase (AAA+ superfamily)</fullName>
    </submittedName>
</protein>
<dbReference type="OrthoDB" id="9757917at2"/>